<evidence type="ECO:0000313" key="1">
    <source>
        <dbReference type="EMBL" id="GHD63795.1"/>
    </source>
</evidence>
<sequence length="173" mass="19742">MERPEFCPSRELVEEGFQQIMSTVDCAEETKMRLLKALDKHLISGSSHDQMERAFCNVLSGTEWSWRWLEEWKIRFSQEGRLPYMWDSLKVSKRNAAGLLVHSMVMRIGELSRAGNFESLLQRSPDDWILRFALLGCAVEQSVAESTGGPSLDGLPPFFPGDRTRLRCSRNSG</sequence>
<dbReference type="EMBL" id="BMYO01000005">
    <property type="protein sequence ID" value="GHD63795.1"/>
    <property type="molecule type" value="Genomic_DNA"/>
</dbReference>
<dbReference type="Proteomes" id="UP000604737">
    <property type="component" value="Unassembled WGS sequence"/>
</dbReference>
<gene>
    <name evidence="1" type="ORF">GCM10007350_21980</name>
</gene>
<reference evidence="2" key="1">
    <citation type="journal article" date="2019" name="Int. J. Syst. Evol. Microbiol.">
        <title>The Global Catalogue of Microorganisms (GCM) 10K type strain sequencing project: providing services to taxonomists for standard genome sequencing and annotation.</title>
        <authorList>
            <consortium name="The Broad Institute Genomics Platform"/>
            <consortium name="The Broad Institute Genome Sequencing Center for Infectious Disease"/>
            <person name="Wu L."/>
            <person name="Ma J."/>
        </authorList>
    </citation>
    <scope>NUCLEOTIDE SEQUENCE [LARGE SCALE GENOMIC DNA]</scope>
    <source>
        <strain evidence="2">KCTC 23701</strain>
    </source>
</reference>
<evidence type="ECO:0000313" key="2">
    <source>
        <dbReference type="Proteomes" id="UP000604737"/>
    </source>
</evidence>
<name>A0ABQ3H0U9_9NEIS</name>
<organism evidence="1 2">
    <name type="scientific">Jeongeupia chitinilytica</name>
    <dbReference type="NCBI Taxonomy" id="1041641"/>
    <lineage>
        <taxon>Bacteria</taxon>
        <taxon>Pseudomonadati</taxon>
        <taxon>Pseudomonadota</taxon>
        <taxon>Betaproteobacteria</taxon>
        <taxon>Neisseriales</taxon>
        <taxon>Chitinibacteraceae</taxon>
        <taxon>Jeongeupia</taxon>
    </lineage>
</organism>
<keyword evidence="2" id="KW-1185">Reference proteome</keyword>
<proteinExistence type="predicted"/>
<protein>
    <submittedName>
        <fullName evidence="1">Uncharacterized protein</fullName>
    </submittedName>
</protein>
<comment type="caution">
    <text evidence="1">The sequence shown here is derived from an EMBL/GenBank/DDBJ whole genome shotgun (WGS) entry which is preliminary data.</text>
</comment>
<accession>A0ABQ3H0U9</accession>